<evidence type="ECO:0000313" key="4">
    <source>
        <dbReference type="Proteomes" id="UP000286681"/>
    </source>
</evidence>
<gene>
    <name evidence="1" type="ORF">BRX40_05200</name>
    <name evidence="2" type="ORF">CA257_00810</name>
</gene>
<dbReference type="Proteomes" id="UP000286681">
    <property type="component" value="Unassembled WGS sequence"/>
</dbReference>
<sequence>MADYQVTCIRRDGNDLDRRIDRLGGPGWNDSIDNVISFIQRNVHRFWTTAGGKSVWLVVRRHPNSGRLYLATENDGYPPNNLLSLPECP</sequence>
<dbReference type="OrthoDB" id="826539at2"/>
<keyword evidence="3" id="KW-1185">Reference proteome</keyword>
<reference evidence="1" key="1">
    <citation type="submission" date="2016-12" db="EMBL/GenBank/DDBJ databases">
        <title>Whole genome sequencing of Sphingomonas koreensis.</title>
        <authorList>
            <person name="Conlan S."/>
            <person name="Thomas P.J."/>
            <person name="Mullikin J."/>
            <person name="Palmore T.N."/>
            <person name="Frank K.M."/>
            <person name="Segre J.A."/>
        </authorList>
    </citation>
    <scope>NUCLEOTIDE SEQUENCE</scope>
    <source>
        <strain evidence="1">ABOJV</strain>
    </source>
</reference>
<dbReference type="Pfam" id="PF13031">
    <property type="entry name" value="DUF3892"/>
    <property type="match status" value="1"/>
</dbReference>
<reference evidence="3" key="2">
    <citation type="submission" date="2016-12" db="EMBL/GenBank/DDBJ databases">
        <title>Whole genome sequencing of Sphingomonas sp. ABOJV.</title>
        <authorList>
            <person name="Conlan S."/>
            <person name="Thomas P.J."/>
            <person name="Mullikin J."/>
            <person name="Palmore T.N."/>
            <person name="Frank K.M."/>
            <person name="Segre J.A."/>
        </authorList>
    </citation>
    <scope>NUCLEOTIDE SEQUENCE [LARGE SCALE GENOMIC DNA]</scope>
    <source>
        <strain evidence="3">ABOJV</strain>
    </source>
</reference>
<dbReference type="AlphaFoldDB" id="A0A1L6J7I9"/>
<reference evidence="2 4" key="3">
    <citation type="submission" date="2018-07" db="EMBL/GenBank/DDBJ databases">
        <title>Genomic and Epidemiologic Investigation of an Indolent Hospital Outbreak.</title>
        <authorList>
            <person name="Johnson R.C."/>
            <person name="Deming C."/>
            <person name="Conlan S."/>
            <person name="Zellmer C.J."/>
            <person name="Michelin A.V."/>
            <person name="Lee-Lin S."/>
            <person name="Thomas P.J."/>
            <person name="Park M."/>
            <person name="Weingarten R.A."/>
            <person name="Less J."/>
            <person name="Dekker J.P."/>
            <person name="Frank K.M."/>
            <person name="Musser K.A."/>
            <person name="Mcquiston J.R."/>
            <person name="Henderson D.K."/>
            <person name="Lau A.F."/>
            <person name="Palmore T.N."/>
            <person name="Segre J.A."/>
        </authorList>
    </citation>
    <scope>NUCLEOTIDE SEQUENCE [LARGE SCALE GENOMIC DNA]</scope>
    <source>
        <strain evidence="2 4">SK-NIH.Env10_0317</strain>
    </source>
</reference>
<proteinExistence type="predicted"/>
<evidence type="ECO:0000313" key="2">
    <source>
        <dbReference type="EMBL" id="RSV08055.1"/>
    </source>
</evidence>
<evidence type="ECO:0000313" key="1">
    <source>
        <dbReference type="EMBL" id="APR51912.1"/>
    </source>
</evidence>
<name>A0A1L6J7I9_9SPHN</name>
<organism evidence="1 3">
    <name type="scientific">Sphingomonas koreensis</name>
    <dbReference type="NCBI Taxonomy" id="93064"/>
    <lineage>
        <taxon>Bacteria</taxon>
        <taxon>Pseudomonadati</taxon>
        <taxon>Pseudomonadota</taxon>
        <taxon>Alphaproteobacteria</taxon>
        <taxon>Sphingomonadales</taxon>
        <taxon>Sphingomonadaceae</taxon>
        <taxon>Sphingomonas</taxon>
    </lineage>
</organism>
<dbReference type="EMBL" id="CP018820">
    <property type="protein sequence ID" value="APR51912.1"/>
    <property type="molecule type" value="Genomic_DNA"/>
</dbReference>
<dbReference type="GeneID" id="44131954"/>
<dbReference type="STRING" id="93064.BRX40_05200"/>
<protein>
    <submittedName>
        <fullName evidence="2">DUF3892 domain-containing protein</fullName>
    </submittedName>
</protein>
<dbReference type="RefSeq" id="WP_075150889.1">
    <property type="nucleotide sequence ID" value="NZ_CP018820.1"/>
</dbReference>
<accession>A0A1L6J7I9</accession>
<dbReference type="KEGG" id="skr:BRX40_05200"/>
<dbReference type="EMBL" id="QQWO01000001">
    <property type="protein sequence ID" value="RSV08055.1"/>
    <property type="molecule type" value="Genomic_DNA"/>
</dbReference>
<dbReference type="Proteomes" id="UP000185161">
    <property type="component" value="Chromosome"/>
</dbReference>
<dbReference type="InterPro" id="IPR024997">
    <property type="entry name" value="DUF3892"/>
</dbReference>
<evidence type="ECO:0000313" key="3">
    <source>
        <dbReference type="Proteomes" id="UP000185161"/>
    </source>
</evidence>